<dbReference type="InterPro" id="IPR050951">
    <property type="entry name" value="Retrovirus_Pol_polyprotein"/>
</dbReference>
<evidence type="ECO:0000259" key="2">
    <source>
        <dbReference type="PROSITE" id="PS50994"/>
    </source>
</evidence>
<dbReference type="AlphaFoldDB" id="A0A9Q3D5A1"/>
<dbReference type="PANTHER" id="PTHR37984:SF5">
    <property type="entry name" value="PROTEIN NYNRIN-LIKE"/>
    <property type="match status" value="1"/>
</dbReference>
<dbReference type="PANTHER" id="PTHR37984">
    <property type="entry name" value="PROTEIN CBG26694"/>
    <property type="match status" value="1"/>
</dbReference>
<evidence type="ECO:0000313" key="3">
    <source>
        <dbReference type="EMBL" id="MBW0495772.1"/>
    </source>
</evidence>
<evidence type="ECO:0000256" key="1">
    <source>
        <dbReference type="ARBA" id="ARBA00022884"/>
    </source>
</evidence>
<dbReference type="InterPro" id="IPR001584">
    <property type="entry name" value="Integrase_cat-core"/>
</dbReference>
<dbReference type="OrthoDB" id="6764844at2759"/>
<dbReference type="GO" id="GO:0015074">
    <property type="term" value="P:DNA integration"/>
    <property type="evidence" value="ECO:0007669"/>
    <property type="project" value="InterPro"/>
</dbReference>
<proteinExistence type="predicted"/>
<dbReference type="GO" id="GO:0005634">
    <property type="term" value="C:nucleus"/>
    <property type="evidence" value="ECO:0007669"/>
    <property type="project" value="UniProtKB-ARBA"/>
</dbReference>
<gene>
    <name evidence="3" type="ORF">O181_035487</name>
</gene>
<dbReference type="InterPro" id="IPR036397">
    <property type="entry name" value="RNaseH_sf"/>
</dbReference>
<dbReference type="GO" id="GO:0003723">
    <property type="term" value="F:RNA binding"/>
    <property type="evidence" value="ECO:0007669"/>
    <property type="project" value="UniProtKB-KW"/>
</dbReference>
<keyword evidence="4" id="KW-1185">Reference proteome</keyword>
<evidence type="ECO:0000313" key="4">
    <source>
        <dbReference type="Proteomes" id="UP000765509"/>
    </source>
</evidence>
<dbReference type="Proteomes" id="UP000765509">
    <property type="component" value="Unassembled WGS sequence"/>
</dbReference>
<protein>
    <recommendedName>
        <fullName evidence="2">Integrase catalytic domain-containing protein</fullName>
    </recommendedName>
</protein>
<dbReference type="Gene3D" id="3.30.420.10">
    <property type="entry name" value="Ribonuclease H-like superfamily/Ribonuclease H"/>
    <property type="match status" value="1"/>
</dbReference>
<dbReference type="InterPro" id="IPR012337">
    <property type="entry name" value="RNaseH-like_sf"/>
</dbReference>
<dbReference type="SUPFAM" id="SSF53098">
    <property type="entry name" value="Ribonuclease H-like"/>
    <property type="match status" value="1"/>
</dbReference>
<name>A0A9Q3D5A1_9BASI</name>
<organism evidence="3 4">
    <name type="scientific">Austropuccinia psidii MF-1</name>
    <dbReference type="NCBI Taxonomy" id="1389203"/>
    <lineage>
        <taxon>Eukaryota</taxon>
        <taxon>Fungi</taxon>
        <taxon>Dikarya</taxon>
        <taxon>Basidiomycota</taxon>
        <taxon>Pucciniomycotina</taxon>
        <taxon>Pucciniomycetes</taxon>
        <taxon>Pucciniales</taxon>
        <taxon>Sphaerophragmiaceae</taxon>
        <taxon>Austropuccinia</taxon>
    </lineage>
</organism>
<reference evidence="3" key="1">
    <citation type="submission" date="2021-03" db="EMBL/GenBank/DDBJ databases">
        <title>Draft genome sequence of rust myrtle Austropuccinia psidii MF-1, a brazilian biotype.</title>
        <authorList>
            <person name="Quecine M.C."/>
            <person name="Pachon D.M.R."/>
            <person name="Bonatelli M.L."/>
            <person name="Correr F.H."/>
            <person name="Franceschini L.M."/>
            <person name="Leite T.F."/>
            <person name="Margarido G.R.A."/>
            <person name="Almeida C.A."/>
            <person name="Ferrarezi J.A."/>
            <person name="Labate C.A."/>
        </authorList>
    </citation>
    <scope>NUCLEOTIDE SEQUENCE</scope>
    <source>
        <strain evidence="3">MF-1</strain>
    </source>
</reference>
<keyword evidence="1" id="KW-0694">RNA-binding</keyword>
<dbReference type="PROSITE" id="PS50994">
    <property type="entry name" value="INTEGRASE"/>
    <property type="match status" value="1"/>
</dbReference>
<feature type="domain" description="Integrase catalytic" evidence="2">
    <location>
        <begin position="52"/>
        <end position="131"/>
    </location>
</feature>
<comment type="caution">
    <text evidence="3">The sequence shown here is derived from an EMBL/GenBank/DDBJ whole genome shotgun (WGS) entry which is preliminary data.</text>
</comment>
<accession>A0A9Q3D5A1</accession>
<sequence>MSEDRTKKRVASTDWWPQWEKELSEYIKTCERLQKANRKHGKGYGLLQNIEKPRHPWETINMDWVTGLVPAGKENFNACLVIADRYSKSVRWLPCNKEDTDMDTALLFWNTIIFTSGIPKIIISDRYPKFT</sequence>
<dbReference type="EMBL" id="AVOT02013282">
    <property type="protein sequence ID" value="MBW0495772.1"/>
    <property type="molecule type" value="Genomic_DNA"/>
</dbReference>